<organism evidence="1 2">
    <name type="scientific">Nostoc paludosum FACHB-159</name>
    <dbReference type="NCBI Taxonomy" id="2692908"/>
    <lineage>
        <taxon>Bacteria</taxon>
        <taxon>Bacillati</taxon>
        <taxon>Cyanobacteriota</taxon>
        <taxon>Cyanophyceae</taxon>
        <taxon>Nostocales</taxon>
        <taxon>Nostocaceae</taxon>
        <taxon>Nostoc</taxon>
    </lineage>
</organism>
<gene>
    <name evidence="1" type="ORF">H6H03_14040</name>
</gene>
<dbReference type="EMBL" id="JACJTU010000011">
    <property type="protein sequence ID" value="MBD2734998.1"/>
    <property type="molecule type" value="Genomic_DNA"/>
</dbReference>
<dbReference type="Proteomes" id="UP000637383">
    <property type="component" value="Unassembled WGS sequence"/>
</dbReference>
<name>A0ABR8K692_9NOSO</name>
<comment type="caution">
    <text evidence="1">The sequence shown here is derived from an EMBL/GenBank/DDBJ whole genome shotgun (WGS) entry which is preliminary data.</text>
</comment>
<reference evidence="1 2" key="1">
    <citation type="journal article" date="2020" name="ISME J.">
        <title>Comparative genomics reveals insights into cyanobacterial evolution and habitat adaptation.</title>
        <authorList>
            <person name="Chen M.Y."/>
            <person name="Teng W.K."/>
            <person name="Zhao L."/>
            <person name="Hu C.X."/>
            <person name="Zhou Y.K."/>
            <person name="Han B.P."/>
            <person name="Song L.R."/>
            <person name="Shu W.S."/>
        </authorList>
    </citation>
    <scope>NUCLEOTIDE SEQUENCE [LARGE SCALE GENOMIC DNA]</scope>
    <source>
        <strain evidence="1 2">FACHB-159</strain>
    </source>
</reference>
<keyword evidence="2" id="KW-1185">Reference proteome</keyword>
<proteinExistence type="predicted"/>
<evidence type="ECO:0000313" key="2">
    <source>
        <dbReference type="Proteomes" id="UP000637383"/>
    </source>
</evidence>
<protein>
    <submittedName>
        <fullName evidence="1">Uncharacterized protein</fullName>
    </submittedName>
</protein>
<evidence type="ECO:0000313" key="1">
    <source>
        <dbReference type="EMBL" id="MBD2734998.1"/>
    </source>
</evidence>
<accession>A0ABR8K692</accession>
<sequence>MGHWAWGMGISYDSSASLPHLPCLPTQFLTFFLIKRKNLDYIKQTVSLQVICW</sequence>